<reference evidence="1 2" key="1">
    <citation type="submission" date="2018-11" db="EMBL/GenBank/DDBJ databases">
        <title>Draft genome sequence of Ferruginibacter sp. BO-59.</title>
        <authorList>
            <person name="Im W.T."/>
        </authorList>
    </citation>
    <scope>NUCLEOTIDE SEQUENCE [LARGE SCALE GENOMIC DNA]</scope>
    <source>
        <strain evidence="1 2">BO-59</strain>
    </source>
</reference>
<accession>A0A3M9NCC2</accession>
<evidence type="ECO:0008006" key="3">
    <source>
        <dbReference type="Google" id="ProtNLM"/>
    </source>
</evidence>
<dbReference type="RefSeq" id="WP_123121131.1">
    <property type="nucleotide sequence ID" value="NZ_RJJR01000010.1"/>
</dbReference>
<protein>
    <recommendedName>
        <fullName evidence="3">Nucleotidyl transferase AbiEii/AbiGii toxin family protein</fullName>
    </recommendedName>
</protein>
<proteinExistence type="predicted"/>
<sequence>MLHYQTIGAETLELLKKLQRLDILKETLLAGGTGLALQLGHRKSIDIDLFGKVAASSIDLDAELNEMADVKKLKESKNIHIYLLDNIKVDIVNYQYPWIGPSVVKDTIRIASFQDIAAMKIAAITGRGSRKDFIDLYFLLQQYTLQEIIRFYMEKYNDGSEFLAIKSIVYFEDAESDPMPEMLIPVSWKEVKASILSTHKKY</sequence>
<organism evidence="1 2">
    <name type="scientific">Hanamia caeni</name>
    <dbReference type="NCBI Taxonomy" id="2294116"/>
    <lineage>
        <taxon>Bacteria</taxon>
        <taxon>Pseudomonadati</taxon>
        <taxon>Bacteroidota</taxon>
        <taxon>Chitinophagia</taxon>
        <taxon>Chitinophagales</taxon>
        <taxon>Chitinophagaceae</taxon>
        <taxon>Hanamia</taxon>
    </lineage>
</organism>
<dbReference type="Proteomes" id="UP000267223">
    <property type="component" value="Unassembled WGS sequence"/>
</dbReference>
<dbReference type="AlphaFoldDB" id="A0A3M9NCC2"/>
<dbReference type="OrthoDB" id="9796281at2"/>
<evidence type="ECO:0000313" key="2">
    <source>
        <dbReference type="Proteomes" id="UP000267223"/>
    </source>
</evidence>
<dbReference type="Pfam" id="PF08843">
    <property type="entry name" value="AbiEii"/>
    <property type="match status" value="1"/>
</dbReference>
<evidence type="ECO:0000313" key="1">
    <source>
        <dbReference type="EMBL" id="RNI35406.1"/>
    </source>
</evidence>
<name>A0A3M9NCC2_9BACT</name>
<gene>
    <name evidence="1" type="ORF">EFY79_12830</name>
</gene>
<dbReference type="InterPro" id="IPR014942">
    <property type="entry name" value="AbiEii"/>
</dbReference>
<dbReference type="EMBL" id="RJJR01000010">
    <property type="protein sequence ID" value="RNI35406.1"/>
    <property type="molecule type" value="Genomic_DNA"/>
</dbReference>
<comment type="caution">
    <text evidence="1">The sequence shown here is derived from an EMBL/GenBank/DDBJ whole genome shotgun (WGS) entry which is preliminary data.</text>
</comment>
<keyword evidence="2" id="KW-1185">Reference proteome</keyword>